<name>A0A6N9VKJ5_STRMI</name>
<dbReference type="RefSeq" id="WP_164358702.1">
    <property type="nucleotide sequence ID" value="NZ_JAAGME010001354.1"/>
</dbReference>
<dbReference type="GO" id="GO:0043041">
    <property type="term" value="P:amino acid activation for nonribosomal peptide biosynthetic process"/>
    <property type="evidence" value="ECO:0007669"/>
    <property type="project" value="TreeGrafter"/>
</dbReference>
<dbReference type="InterPro" id="IPR045851">
    <property type="entry name" value="AMP-bd_C_sf"/>
</dbReference>
<dbReference type="GO" id="GO:0005829">
    <property type="term" value="C:cytosol"/>
    <property type="evidence" value="ECO:0007669"/>
    <property type="project" value="TreeGrafter"/>
</dbReference>
<sequence>FTAVEAIPLTVNGKVDRRALPAPEFTPAGTAHTAPRTATERALCAIWAEVLGADRIGVDDDFFALGGDSIS</sequence>
<feature type="non-terminal residue" evidence="2">
    <location>
        <position position="1"/>
    </location>
</feature>
<comment type="caution">
    <text evidence="2">The sequence shown here is derived from an EMBL/GenBank/DDBJ whole genome shotgun (WGS) entry which is preliminary data.</text>
</comment>
<dbReference type="InterPro" id="IPR009081">
    <property type="entry name" value="PP-bd_ACP"/>
</dbReference>
<dbReference type="Gene3D" id="1.10.1200.10">
    <property type="entry name" value="ACP-like"/>
    <property type="match status" value="1"/>
</dbReference>
<feature type="non-terminal residue" evidence="2">
    <location>
        <position position="71"/>
    </location>
</feature>
<feature type="domain" description="Carrier" evidence="1">
    <location>
        <begin position="34"/>
        <end position="71"/>
    </location>
</feature>
<dbReference type="PROSITE" id="PS50075">
    <property type="entry name" value="CARRIER"/>
    <property type="match status" value="1"/>
</dbReference>
<dbReference type="PANTHER" id="PTHR45527:SF1">
    <property type="entry name" value="FATTY ACID SYNTHASE"/>
    <property type="match status" value="1"/>
</dbReference>
<evidence type="ECO:0000313" key="2">
    <source>
        <dbReference type="EMBL" id="NEB71599.1"/>
    </source>
</evidence>
<gene>
    <name evidence="2" type="ORF">G3I39_31700</name>
</gene>
<proteinExistence type="predicted"/>
<dbReference type="InterPro" id="IPR036736">
    <property type="entry name" value="ACP-like_sf"/>
</dbReference>
<evidence type="ECO:0000313" key="3">
    <source>
        <dbReference type="Proteomes" id="UP000471648"/>
    </source>
</evidence>
<dbReference type="Proteomes" id="UP000471648">
    <property type="component" value="Unassembled WGS sequence"/>
</dbReference>
<accession>A0A6N9VKJ5</accession>
<dbReference type="GO" id="GO:0031177">
    <property type="term" value="F:phosphopantetheine binding"/>
    <property type="evidence" value="ECO:0007669"/>
    <property type="project" value="TreeGrafter"/>
</dbReference>
<dbReference type="Pfam" id="PF00550">
    <property type="entry name" value="PP-binding"/>
    <property type="match status" value="1"/>
</dbReference>
<dbReference type="GO" id="GO:0044550">
    <property type="term" value="P:secondary metabolite biosynthetic process"/>
    <property type="evidence" value="ECO:0007669"/>
    <property type="project" value="TreeGrafter"/>
</dbReference>
<protein>
    <recommendedName>
        <fullName evidence="1">Carrier domain-containing protein</fullName>
    </recommendedName>
</protein>
<dbReference type="Gene3D" id="3.30.300.30">
    <property type="match status" value="1"/>
</dbReference>
<dbReference type="EMBL" id="JAAGME010001354">
    <property type="protein sequence ID" value="NEB71599.1"/>
    <property type="molecule type" value="Genomic_DNA"/>
</dbReference>
<evidence type="ECO:0000259" key="1">
    <source>
        <dbReference type="PROSITE" id="PS50075"/>
    </source>
</evidence>
<dbReference type="SUPFAM" id="SSF56801">
    <property type="entry name" value="Acetyl-CoA synthetase-like"/>
    <property type="match status" value="1"/>
</dbReference>
<dbReference type="PANTHER" id="PTHR45527">
    <property type="entry name" value="NONRIBOSOMAL PEPTIDE SYNTHETASE"/>
    <property type="match status" value="1"/>
</dbReference>
<organism evidence="2 3">
    <name type="scientific">Streptomyces microflavus</name>
    <name type="common">Streptomyces lipmanii</name>
    <dbReference type="NCBI Taxonomy" id="1919"/>
    <lineage>
        <taxon>Bacteria</taxon>
        <taxon>Bacillati</taxon>
        <taxon>Actinomycetota</taxon>
        <taxon>Actinomycetes</taxon>
        <taxon>Kitasatosporales</taxon>
        <taxon>Streptomycetaceae</taxon>
        <taxon>Streptomyces</taxon>
    </lineage>
</organism>
<reference evidence="2 3" key="1">
    <citation type="submission" date="2020-01" db="EMBL/GenBank/DDBJ databases">
        <title>Insect and environment-associated Actinomycetes.</title>
        <authorList>
            <person name="Currrie C."/>
            <person name="Chevrette M."/>
            <person name="Carlson C."/>
            <person name="Stubbendieck R."/>
            <person name="Wendt-Pienkowski E."/>
        </authorList>
    </citation>
    <scope>NUCLEOTIDE SEQUENCE [LARGE SCALE GENOMIC DNA]</scope>
    <source>
        <strain evidence="2 3">SID14438</strain>
    </source>
</reference>
<dbReference type="AlphaFoldDB" id="A0A6N9VKJ5"/>
<dbReference type="SUPFAM" id="SSF47336">
    <property type="entry name" value="ACP-like"/>
    <property type="match status" value="1"/>
</dbReference>